<keyword evidence="8" id="KW-1185">Reference proteome</keyword>
<dbReference type="EMBL" id="KZ679284">
    <property type="protein sequence ID" value="PTB35007.1"/>
    <property type="molecule type" value="Genomic_DNA"/>
</dbReference>
<evidence type="ECO:0000256" key="6">
    <source>
        <dbReference type="SAM" id="Phobius"/>
    </source>
</evidence>
<sequence>MPAPDDGPESSPLIQASDEDTESREQQKADIFEWGKVAIQNAALAATFLVLYAFADILRYISTVRLVELGICREHFLQSDPQSEEYYRNIPEHLCKLPSIQQRLAHLRGYLAALEAIVGLVFTLPYGLLVDRIGERLVAGINVIGYLLSCAWIIVVCYCWQFFPIWSAVLAPLFRIIGGGSPILSSIIYSIAAKSTPDSSRSLCFFFFMAAQLLTEIISITVAAQLLDHNLLFTLMIINFPVGLLCLATLSIIRPCATHPAAPLLRDGYESVRGSATKVLGSIRGSSHVLSELLQDSNVVALLVTVPVAKLVNPVTELMLQYIAKKFDLSLASASRALSIQAIESLIILIVILPILKRVFEVRLHIVSAKADLFIAQYGFLFMSAGCIIMAVSQSLAAFIAGLFVFTLGCSTRPALQSLLTDLVKREHISVLYAIIAVCDGIGSAAGAFILNRSFAIAIGWDNKLYLGLPFVIGMACYILGFVGSMLVRGDALLLNRNG</sequence>
<feature type="transmembrane region" description="Helical" evidence="6">
    <location>
        <begin position="337"/>
        <end position="356"/>
    </location>
</feature>
<feature type="transmembrane region" description="Helical" evidence="6">
    <location>
        <begin position="232"/>
        <end position="253"/>
    </location>
</feature>
<evidence type="ECO:0000256" key="5">
    <source>
        <dbReference type="SAM" id="MobiDB-lite"/>
    </source>
</evidence>
<gene>
    <name evidence="7" type="ORF">M441DRAFT_180297</name>
</gene>
<evidence type="ECO:0000256" key="4">
    <source>
        <dbReference type="ARBA" id="ARBA00023136"/>
    </source>
</evidence>
<dbReference type="PANTHER" id="PTHR23507">
    <property type="entry name" value="ZGC:174356"/>
    <property type="match status" value="1"/>
</dbReference>
<evidence type="ECO:0000313" key="8">
    <source>
        <dbReference type="Proteomes" id="UP000240493"/>
    </source>
</evidence>
<dbReference type="GO" id="GO:0022857">
    <property type="term" value="F:transmembrane transporter activity"/>
    <property type="evidence" value="ECO:0007669"/>
    <property type="project" value="InterPro"/>
</dbReference>
<evidence type="ECO:0000313" key="7">
    <source>
        <dbReference type="EMBL" id="PTB35007.1"/>
    </source>
</evidence>
<evidence type="ECO:0000256" key="2">
    <source>
        <dbReference type="ARBA" id="ARBA00022692"/>
    </source>
</evidence>
<accession>A0A2T3YR58</accession>
<dbReference type="InterPro" id="IPR011701">
    <property type="entry name" value="MFS"/>
</dbReference>
<dbReference type="Proteomes" id="UP000240493">
    <property type="component" value="Unassembled WGS sequence"/>
</dbReference>
<dbReference type="OrthoDB" id="194139at2759"/>
<dbReference type="CDD" id="cd06174">
    <property type="entry name" value="MFS"/>
    <property type="match status" value="1"/>
</dbReference>
<feature type="region of interest" description="Disordered" evidence="5">
    <location>
        <begin position="1"/>
        <end position="22"/>
    </location>
</feature>
<dbReference type="InterPro" id="IPR036259">
    <property type="entry name" value="MFS_trans_sf"/>
</dbReference>
<protein>
    <recommendedName>
        <fullName evidence="9">Major facilitator superfamily (MFS) profile domain-containing protein</fullName>
    </recommendedName>
</protein>
<feature type="transmembrane region" description="Helical" evidence="6">
    <location>
        <begin position="466"/>
        <end position="488"/>
    </location>
</feature>
<feature type="transmembrane region" description="Helical" evidence="6">
    <location>
        <begin position="169"/>
        <end position="191"/>
    </location>
</feature>
<name>A0A2T3YR58_TRIA4</name>
<dbReference type="Gene3D" id="1.20.1250.20">
    <property type="entry name" value="MFS general substrate transporter like domains"/>
    <property type="match status" value="2"/>
</dbReference>
<organism evidence="7 8">
    <name type="scientific">Trichoderma asperellum (strain ATCC 204424 / CBS 433.97 / NBRC 101777)</name>
    <dbReference type="NCBI Taxonomy" id="1042311"/>
    <lineage>
        <taxon>Eukaryota</taxon>
        <taxon>Fungi</taxon>
        <taxon>Dikarya</taxon>
        <taxon>Ascomycota</taxon>
        <taxon>Pezizomycotina</taxon>
        <taxon>Sordariomycetes</taxon>
        <taxon>Hypocreomycetidae</taxon>
        <taxon>Hypocreales</taxon>
        <taxon>Hypocreaceae</taxon>
        <taxon>Trichoderma</taxon>
    </lineage>
</organism>
<feature type="transmembrane region" description="Helical" evidence="6">
    <location>
        <begin position="203"/>
        <end position="226"/>
    </location>
</feature>
<keyword evidence="2 6" id="KW-0812">Transmembrane</keyword>
<dbReference type="PANTHER" id="PTHR23507:SF1">
    <property type="entry name" value="FI18259P1-RELATED"/>
    <property type="match status" value="1"/>
</dbReference>
<keyword evidence="3 6" id="KW-1133">Transmembrane helix</keyword>
<proteinExistence type="predicted"/>
<feature type="transmembrane region" description="Helical" evidence="6">
    <location>
        <begin position="110"/>
        <end position="130"/>
    </location>
</feature>
<dbReference type="AlphaFoldDB" id="A0A2T3YR58"/>
<feature type="transmembrane region" description="Helical" evidence="6">
    <location>
        <begin position="137"/>
        <end position="163"/>
    </location>
</feature>
<evidence type="ECO:0008006" key="9">
    <source>
        <dbReference type="Google" id="ProtNLM"/>
    </source>
</evidence>
<dbReference type="SUPFAM" id="SSF103473">
    <property type="entry name" value="MFS general substrate transporter"/>
    <property type="match status" value="1"/>
</dbReference>
<keyword evidence="4 6" id="KW-0472">Membrane</keyword>
<comment type="subcellular location">
    <subcellularLocation>
        <location evidence="1">Membrane</location>
        <topology evidence="1">Multi-pass membrane protein</topology>
    </subcellularLocation>
</comment>
<feature type="transmembrane region" description="Helical" evidence="6">
    <location>
        <begin position="430"/>
        <end position="451"/>
    </location>
</feature>
<reference evidence="7 8" key="1">
    <citation type="submission" date="2016-07" db="EMBL/GenBank/DDBJ databases">
        <title>Multiple horizontal gene transfer events from other fungi enriched the ability of initially mycotrophic Trichoderma (Ascomycota) to feed on dead plant biomass.</title>
        <authorList>
            <consortium name="DOE Joint Genome Institute"/>
            <person name="Aerts A."/>
            <person name="Atanasova L."/>
            <person name="Chenthamara K."/>
            <person name="Zhang J."/>
            <person name="Grujic M."/>
            <person name="Henrissat B."/>
            <person name="Kuo A."/>
            <person name="Salamov A."/>
            <person name="Lipzen A."/>
            <person name="Labutti K."/>
            <person name="Barry K."/>
            <person name="Miao Y."/>
            <person name="Rahimi M.J."/>
            <person name="Shen Q."/>
            <person name="Grigoriev I.V."/>
            <person name="Kubicek C.P."/>
            <person name="Druzhinina I.S."/>
        </authorList>
    </citation>
    <scope>NUCLEOTIDE SEQUENCE [LARGE SCALE GENOMIC DNA]</scope>
    <source>
        <strain evidence="7 8">CBS 433.97</strain>
    </source>
</reference>
<feature type="transmembrane region" description="Helical" evidence="6">
    <location>
        <begin position="37"/>
        <end position="55"/>
    </location>
</feature>
<feature type="transmembrane region" description="Helical" evidence="6">
    <location>
        <begin position="376"/>
        <end position="409"/>
    </location>
</feature>
<dbReference type="Pfam" id="PF07690">
    <property type="entry name" value="MFS_1"/>
    <property type="match status" value="1"/>
</dbReference>
<evidence type="ECO:0000256" key="1">
    <source>
        <dbReference type="ARBA" id="ARBA00004141"/>
    </source>
</evidence>
<evidence type="ECO:0000256" key="3">
    <source>
        <dbReference type="ARBA" id="ARBA00022989"/>
    </source>
</evidence>
<dbReference type="GO" id="GO:0016020">
    <property type="term" value="C:membrane"/>
    <property type="evidence" value="ECO:0007669"/>
    <property type="project" value="UniProtKB-SubCell"/>
</dbReference>